<reference evidence="1 2" key="1">
    <citation type="submission" date="2019-08" db="EMBL/GenBank/DDBJ databases">
        <title>Hyperibacter terrae gen. nov., sp. nov. and Hyperibacter viscosus sp. nov., two new members in the family Rhodospirillaceae isolated from the rhizosphere of Hypericum perforatum.</title>
        <authorList>
            <person name="Noviana Z."/>
        </authorList>
    </citation>
    <scope>NUCLEOTIDE SEQUENCE [LARGE SCALE GENOMIC DNA]</scope>
    <source>
        <strain evidence="1 2">R5959</strain>
    </source>
</reference>
<evidence type="ECO:0000313" key="2">
    <source>
        <dbReference type="Proteomes" id="UP000325797"/>
    </source>
</evidence>
<gene>
    <name evidence="1" type="ORF">FRZ61_01320</name>
</gene>
<dbReference type="Proteomes" id="UP000325797">
    <property type="component" value="Chromosome"/>
</dbReference>
<dbReference type="EMBL" id="CP042582">
    <property type="protein sequence ID" value="QEX20216.1"/>
    <property type="molecule type" value="Genomic_DNA"/>
</dbReference>
<dbReference type="AlphaFoldDB" id="A0A5J6MZV9"/>
<keyword evidence="2" id="KW-1185">Reference proteome</keyword>
<accession>A0A5J6MZV9</accession>
<sequence length="93" mass="10296">MNSTEQDLVAQWGPPDQVYESGGQKYLTYHRSSQAYLPGVEPTYQTTYYGTYATTTPIGGSPPQTINLNCKTTFTITNGKITSWRYEGNNCAA</sequence>
<protein>
    <submittedName>
        <fullName evidence="1">Uncharacterized protein</fullName>
    </submittedName>
</protein>
<dbReference type="KEGG" id="hadh:FRZ61_01320"/>
<organism evidence="1 2">
    <name type="scientific">Hypericibacter adhaerens</name>
    <dbReference type="NCBI Taxonomy" id="2602016"/>
    <lineage>
        <taxon>Bacteria</taxon>
        <taxon>Pseudomonadati</taxon>
        <taxon>Pseudomonadota</taxon>
        <taxon>Alphaproteobacteria</taxon>
        <taxon>Rhodospirillales</taxon>
        <taxon>Dongiaceae</taxon>
        <taxon>Hypericibacter</taxon>
    </lineage>
</organism>
<name>A0A5J6MZV9_9PROT</name>
<proteinExistence type="predicted"/>
<evidence type="ECO:0000313" key="1">
    <source>
        <dbReference type="EMBL" id="QEX20216.1"/>
    </source>
</evidence>